<reference evidence="2 3" key="1">
    <citation type="journal article" date="2024" name="Plant J.">
        <title>Genome sequences and population genomics reveal climatic adaptation and genomic divergence between two closely related sweetgum species.</title>
        <authorList>
            <person name="Xu W.Q."/>
            <person name="Ren C.Q."/>
            <person name="Zhang X.Y."/>
            <person name="Comes H.P."/>
            <person name="Liu X.H."/>
            <person name="Li Y.G."/>
            <person name="Kettle C.J."/>
            <person name="Jalonen R."/>
            <person name="Gaisberger H."/>
            <person name="Ma Y.Z."/>
            <person name="Qiu Y.X."/>
        </authorList>
    </citation>
    <scope>NUCLEOTIDE SEQUENCE [LARGE SCALE GENOMIC DNA]</scope>
    <source>
        <strain evidence="2">Hangzhou</strain>
    </source>
</reference>
<evidence type="ECO:0000313" key="3">
    <source>
        <dbReference type="Proteomes" id="UP001415857"/>
    </source>
</evidence>
<evidence type="ECO:0000256" key="1">
    <source>
        <dbReference type="SAM" id="Phobius"/>
    </source>
</evidence>
<feature type="transmembrane region" description="Helical" evidence="1">
    <location>
        <begin position="56"/>
        <end position="80"/>
    </location>
</feature>
<gene>
    <name evidence="2" type="ORF">L1049_013995</name>
</gene>
<sequence>MLKGTWRRPRRCHSVKKMGMRMMIVLTRRCANNLLLIGKTVIMRKCYVCKSSDAFLSLFPFMSIFRLSYSLFNFSLMLSWRVFDCQCSYDNLLVLGLLYGAINIICVASYTGGGSNANVAPSVRAQEMRSHGGVFHLPIGDHHCFGSWGRRYCILELRNTEWDH</sequence>
<keyword evidence="1" id="KW-0812">Transmembrane</keyword>
<dbReference type="AlphaFoldDB" id="A0AAP0RPR5"/>
<accession>A0AAP0RPR5</accession>
<keyword evidence="3" id="KW-1185">Reference proteome</keyword>
<feature type="transmembrane region" description="Helical" evidence="1">
    <location>
        <begin position="92"/>
        <end position="112"/>
    </location>
</feature>
<proteinExistence type="predicted"/>
<keyword evidence="1" id="KW-0472">Membrane</keyword>
<comment type="caution">
    <text evidence="2">The sequence shown here is derived from an EMBL/GenBank/DDBJ whole genome shotgun (WGS) entry which is preliminary data.</text>
</comment>
<protein>
    <submittedName>
        <fullName evidence="2">Uncharacterized protein</fullName>
    </submittedName>
</protein>
<organism evidence="2 3">
    <name type="scientific">Liquidambar formosana</name>
    <name type="common">Formosan gum</name>
    <dbReference type="NCBI Taxonomy" id="63359"/>
    <lineage>
        <taxon>Eukaryota</taxon>
        <taxon>Viridiplantae</taxon>
        <taxon>Streptophyta</taxon>
        <taxon>Embryophyta</taxon>
        <taxon>Tracheophyta</taxon>
        <taxon>Spermatophyta</taxon>
        <taxon>Magnoliopsida</taxon>
        <taxon>eudicotyledons</taxon>
        <taxon>Gunneridae</taxon>
        <taxon>Pentapetalae</taxon>
        <taxon>Saxifragales</taxon>
        <taxon>Altingiaceae</taxon>
        <taxon>Liquidambar</taxon>
    </lineage>
</organism>
<name>A0AAP0RPR5_LIQFO</name>
<dbReference type="Proteomes" id="UP001415857">
    <property type="component" value="Unassembled WGS sequence"/>
</dbReference>
<dbReference type="EMBL" id="JBBPBK010000008">
    <property type="protein sequence ID" value="KAK9280307.1"/>
    <property type="molecule type" value="Genomic_DNA"/>
</dbReference>
<keyword evidence="1" id="KW-1133">Transmembrane helix</keyword>
<evidence type="ECO:0000313" key="2">
    <source>
        <dbReference type="EMBL" id="KAK9280307.1"/>
    </source>
</evidence>